<keyword evidence="11" id="KW-1185">Reference proteome</keyword>
<gene>
    <name evidence="9" type="primary">trmB</name>
    <name evidence="10" type="ORF">FHW18_001586</name>
</gene>
<dbReference type="AlphaFoldDB" id="A0A7Y9IT19"/>
<reference evidence="10 11" key="1">
    <citation type="submission" date="2020-07" db="EMBL/GenBank/DDBJ databases">
        <title>Genomic Encyclopedia of Type Strains, Phase IV (KMG-V): Genome sequencing to study the core and pangenomes of soil and plant-associated prokaryotes.</title>
        <authorList>
            <person name="Whitman W."/>
        </authorList>
    </citation>
    <scope>NUCLEOTIDE SEQUENCE [LARGE SCALE GENOMIC DNA]</scope>
    <source>
        <strain evidence="10 11">SAS40</strain>
    </source>
</reference>
<evidence type="ECO:0000256" key="2">
    <source>
        <dbReference type="ARBA" id="ARBA00003015"/>
    </source>
</evidence>
<feature type="binding site" evidence="9">
    <location>
        <begin position="228"/>
        <end position="231"/>
    </location>
    <ligand>
        <name>substrate</name>
    </ligand>
</feature>
<dbReference type="InterPro" id="IPR055361">
    <property type="entry name" value="tRNA_methyltr_TrmB_bact"/>
</dbReference>
<keyword evidence="5 9" id="KW-0949">S-adenosyl-L-methionine</keyword>
<dbReference type="InterPro" id="IPR003358">
    <property type="entry name" value="tRNA_(Gua-N-7)_MeTrfase_Trmb"/>
</dbReference>
<dbReference type="PANTHER" id="PTHR23417">
    <property type="entry name" value="3-DEOXY-D-MANNO-OCTULOSONIC-ACID TRANSFERASE/TRNA GUANINE-N 7 - -METHYLTRANSFERASE"/>
    <property type="match status" value="1"/>
</dbReference>
<protein>
    <recommendedName>
        <fullName evidence="9">tRNA (guanine-N(7)-)-methyltransferase</fullName>
        <ecNumber evidence="9">2.1.1.33</ecNumber>
    </recommendedName>
    <alternativeName>
        <fullName evidence="9">tRNA (guanine(46)-N(7))-methyltransferase</fullName>
    </alternativeName>
    <alternativeName>
        <fullName evidence="9">tRNA(m7G46)-methyltransferase</fullName>
    </alternativeName>
</protein>
<dbReference type="PANTHER" id="PTHR23417:SF14">
    <property type="entry name" value="PENTACOTRIPEPTIDE-REPEAT REGION OF PRORP DOMAIN-CONTAINING PROTEIN"/>
    <property type="match status" value="1"/>
</dbReference>
<evidence type="ECO:0000256" key="5">
    <source>
        <dbReference type="ARBA" id="ARBA00022691"/>
    </source>
</evidence>
<feature type="binding site" evidence="9">
    <location>
        <position position="193"/>
    </location>
    <ligand>
        <name>substrate</name>
    </ligand>
</feature>
<comment type="pathway">
    <text evidence="7 9">tRNA modification; N(7)-methylguanine-tRNA biosynthesis.</text>
</comment>
<feature type="binding site" evidence="9">
    <location>
        <position position="134"/>
    </location>
    <ligand>
        <name>S-adenosyl-L-methionine</name>
        <dbReference type="ChEBI" id="CHEBI:59789"/>
    </ligand>
</feature>
<dbReference type="UniPathway" id="UPA00989"/>
<dbReference type="SUPFAM" id="SSF53335">
    <property type="entry name" value="S-adenosyl-L-methionine-dependent methyltransferases"/>
    <property type="match status" value="1"/>
</dbReference>
<evidence type="ECO:0000256" key="6">
    <source>
        <dbReference type="ARBA" id="ARBA00022694"/>
    </source>
</evidence>
<dbReference type="NCBIfam" id="TIGR00091">
    <property type="entry name" value="tRNA (guanosine(46)-N7)-methyltransferase TrmB"/>
    <property type="match status" value="1"/>
</dbReference>
<feature type="binding site" evidence="9">
    <location>
        <position position="107"/>
    </location>
    <ligand>
        <name>S-adenosyl-L-methionine</name>
        <dbReference type="ChEBI" id="CHEBI:59789"/>
    </ligand>
</feature>
<dbReference type="EC" id="2.1.1.33" evidence="9"/>
<feature type="binding site" evidence="9">
    <location>
        <position position="82"/>
    </location>
    <ligand>
        <name>S-adenosyl-L-methionine</name>
        <dbReference type="ChEBI" id="CHEBI:59789"/>
    </ligand>
</feature>
<evidence type="ECO:0000256" key="9">
    <source>
        <dbReference type="HAMAP-Rule" id="MF_01057"/>
    </source>
</evidence>
<feature type="region of interest" description="Interaction with RNA" evidence="9">
    <location>
        <begin position="163"/>
        <end position="168"/>
    </location>
</feature>
<dbReference type="RefSeq" id="WP_179585078.1">
    <property type="nucleotide sequence ID" value="NZ_JACBYR010000001.1"/>
</dbReference>
<dbReference type="PROSITE" id="PS51625">
    <property type="entry name" value="SAM_MT_TRMB"/>
    <property type="match status" value="1"/>
</dbReference>
<sequence length="263" mass="29186">MTNSDILRPAPFNGLATLATGPANAATAATAHIRSFVHRRGHITLGQKEALDTLLDKWSIKYTDRHLPVATTFGREAPTVLEIGFGMGETTEKIALAKPELNFIGVEVFNAGVGAMLKRIETSNLSNVRIIQHDAVEVVRDMIAPNSLAGVHVYFPDPWPKKRHNKRRLIQSTFVSLLASRIAPGGYLHCATDWENYAEQMLDVLSREPLLANTADGFAERPAWRPQTKFETRGLRLGHGVWDVIFERPQFSRFTPALPTVTP</sequence>
<comment type="catalytic activity">
    <reaction evidence="1 9">
        <text>guanosine(46) in tRNA + S-adenosyl-L-methionine = N(7)-methylguanosine(46) in tRNA + S-adenosyl-L-homocysteine</text>
        <dbReference type="Rhea" id="RHEA:42708"/>
        <dbReference type="Rhea" id="RHEA-COMP:10188"/>
        <dbReference type="Rhea" id="RHEA-COMP:10189"/>
        <dbReference type="ChEBI" id="CHEBI:57856"/>
        <dbReference type="ChEBI" id="CHEBI:59789"/>
        <dbReference type="ChEBI" id="CHEBI:74269"/>
        <dbReference type="ChEBI" id="CHEBI:74480"/>
        <dbReference type="EC" id="2.1.1.33"/>
    </reaction>
</comment>
<evidence type="ECO:0000256" key="3">
    <source>
        <dbReference type="ARBA" id="ARBA00022603"/>
    </source>
</evidence>
<evidence type="ECO:0000313" key="10">
    <source>
        <dbReference type="EMBL" id="NYE82315.1"/>
    </source>
</evidence>
<keyword evidence="6 9" id="KW-0819">tRNA processing</keyword>
<name>A0A7Y9IT19_9BURK</name>
<dbReference type="InterPro" id="IPR029063">
    <property type="entry name" value="SAM-dependent_MTases_sf"/>
</dbReference>
<dbReference type="Proteomes" id="UP000542125">
    <property type="component" value="Unassembled WGS sequence"/>
</dbReference>
<keyword evidence="4 9" id="KW-0808">Transferase</keyword>
<evidence type="ECO:0000313" key="11">
    <source>
        <dbReference type="Proteomes" id="UP000542125"/>
    </source>
</evidence>
<keyword evidence="3 9" id="KW-0489">Methyltransferase</keyword>
<dbReference type="FunFam" id="3.40.50.150:FF:000035">
    <property type="entry name" value="tRNA (guanine-N(7)-)-methyltransferase"/>
    <property type="match status" value="1"/>
</dbReference>
<feature type="binding site" evidence="9">
    <location>
        <position position="161"/>
    </location>
    <ligand>
        <name>substrate</name>
    </ligand>
</feature>
<comment type="similarity">
    <text evidence="8 9">Belongs to the class I-like SAM-binding methyltransferase superfamily. TrmB family.</text>
</comment>
<dbReference type="GO" id="GO:0008176">
    <property type="term" value="F:tRNA (guanine(46)-N7)-methyltransferase activity"/>
    <property type="evidence" value="ECO:0007669"/>
    <property type="project" value="UniProtKB-UniRule"/>
</dbReference>
<proteinExistence type="inferred from homology"/>
<evidence type="ECO:0000256" key="4">
    <source>
        <dbReference type="ARBA" id="ARBA00022679"/>
    </source>
</evidence>
<feature type="binding site" evidence="9">
    <location>
        <position position="157"/>
    </location>
    <ligand>
        <name>S-adenosyl-L-methionine</name>
        <dbReference type="ChEBI" id="CHEBI:59789"/>
    </ligand>
</feature>
<comment type="function">
    <text evidence="2 9">Catalyzes the formation of N(7)-methylguanine at position 46 (m7G46) in tRNA.</text>
</comment>
<dbReference type="GO" id="GO:0043527">
    <property type="term" value="C:tRNA methyltransferase complex"/>
    <property type="evidence" value="ECO:0007669"/>
    <property type="project" value="TreeGrafter"/>
</dbReference>
<dbReference type="Gene3D" id="3.40.50.150">
    <property type="entry name" value="Vaccinia Virus protein VP39"/>
    <property type="match status" value="1"/>
</dbReference>
<evidence type="ECO:0000256" key="7">
    <source>
        <dbReference type="ARBA" id="ARBA00060552"/>
    </source>
</evidence>
<evidence type="ECO:0000256" key="1">
    <source>
        <dbReference type="ARBA" id="ARBA00000142"/>
    </source>
</evidence>
<dbReference type="Pfam" id="PF02390">
    <property type="entry name" value="Methyltransf_4"/>
    <property type="match status" value="1"/>
</dbReference>
<dbReference type="EMBL" id="JACBYR010000001">
    <property type="protein sequence ID" value="NYE82315.1"/>
    <property type="molecule type" value="Genomic_DNA"/>
</dbReference>
<organism evidence="10 11">
    <name type="scientific">Pigmentiphaga litoralis</name>
    <dbReference type="NCBI Taxonomy" id="516702"/>
    <lineage>
        <taxon>Bacteria</taxon>
        <taxon>Pseudomonadati</taxon>
        <taxon>Pseudomonadota</taxon>
        <taxon>Betaproteobacteria</taxon>
        <taxon>Burkholderiales</taxon>
        <taxon>Alcaligenaceae</taxon>
        <taxon>Pigmentiphaga</taxon>
    </lineage>
</organism>
<evidence type="ECO:0000256" key="8">
    <source>
        <dbReference type="ARBA" id="ARBA00060767"/>
    </source>
</evidence>
<dbReference type="HAMAP" id="MF_01057">
    <property type="entry name" value="tRNA_methyltr_TrmB"/>
    <property type="match status" value="1"/>
</dbReference>
<accession>A0A7Y9IT19</accession>
<comment type="caution">
    <text evidence="10">The sequence shown here is derived from an EMBL/GenBank/DDBJ whole genome shotgun (WGS) entry which is preliminary data.</text>
</comment>